<keyword evidence="6 8" id="KW-0472">Membrane</keyword>
<dbReference type="InterPro" id="IPR003362">
    <property type="entry name" value="Bact_transf"/>
</dbReference>
<evidence type="ECO:0000256" key="6">
    <source>
        <dbReference type="ARBA" id="ARBA00023136"/>
    </source>
</evidence>
<dbReference type="GO" id="GO:0016780">
    <property type="term" value="F:phosphotransferase activity, for other substituted phosphate groups"/>
    <property type="evidence" value="ECO:0007669"/>
    <property type="project" value="TreeGrafter"/>
</dbReference>
<evidence type="ECO:0000313" key="11">
    <source>
        <dbReference type="Proteomes" id="UP000536441"/>
    </source>
</evidence>
<dbReference type="Proteomes" id="UP000536441">
    <property type="component" value="Unassembled WGS sequence"/>
</dbReference>
<keyword evidence="3 10" id="KW-0808">Transferase</keyword>
<dbReference type="Pfam" id="PF02397">
    <property type="entry name" value="Bac_transf"/>
    <property type="match status" value="1"/>
</dbReference>
<keyword evidence="7" id="KW-0270">Exopolysaccharide synthesis</keyword>
<feature type="transmembrane region" description="Helical" evidence="8">
    <location>
        <begin position="20"/>
        <end position="39"/>
    </location>
</feature>
<evidence type="ECO:0000259" key="9">
    <source>
        <dbReference type="Pfam" id="PF02397"/>
    </source>
</evidence>
<dbReference type="AlphaFoldDB" id="A0A7Y6B3B4"/>
<comment type="caution">
    <text evidence="10">The sequence shown here is derived from an EMBL/GenBank/DDBJ whole genome shotgun (WGS) entry which is preliminary data.</text>
</comment>
<feature type="transmembrane region" description="Helical" evidence="8">
    <location>
        <begin position="109"/>
        <end position="128"/>
    </location>
</feature>
<comment type="subcellular location">
    <subcellularLocation>
        <location evidence="1">Membrane</location>
        <topology evidence="1">Multi-pass membrane protein</topology>
    </subcellularLocation>
</comment>
<evidence type="ECO:0000256" key="4">
    <source>
        <dbReference type="ARBA" id="ARBA00022692"/>
    </source>
</evidence>
<accession>A0A7Y6B3B4</accession>
<dbReference type="RefSeq" id="WP_175310642.1">
    <property type="nucleotide sequence ID" value="NZ_CBCRYR010000031.1"/>
</dbReference>
<dbReference type="PANTHER" id="PTHR30576">
    <property type="entry name" value="COLANIC BIOSYNTHESIS UDP-GLUCOSE LIPID CARRIER TRANSFERASE"/>
    <property type="match status" value="1"/>
</dbReference>
<organism evidence="10 11">
    <name type="scientific">Sphingomonas zeae</name>
    <dbReference type="NCBI Taxonomy" id="1646122"/>
    <lineage>
        <taxon>Bacteria</taxon>
        <taxon>Pseudomonadati</taxon>
        <taxon>Pseudomonadota</taxon>
        <taxon>Alphaproteobacteria</taxon>
        <taxon>Sphingomonadales</taxon>
        <taxon>Sphingomonadaceae</taxon>
        <taxon>Sphingomonas</taxon>
    </lineage>
</organism>
<feature type="transmembrane region" description="Helical" evidence="8">
    <location>
        <begin position="51"/>
        <end position="72"/>
    </location>
</feature>
<keyword evidence="5 8" id="KW-1133">Transmembrane helix</keyword>
<reference evidence="10 11" key="1">
    <citation type="submission" date="2020-05" db="EMBL/GenBank/DDBJ databases">
        <title>Genome Sequencing of Type Strains.</title>
        <authorList>
            <person name="Lemaire J.F."/>
            <person name="Inderbitzin P."/>
            <person name="Gregorio O.A."/>
            <person name="Collins S.B."/>
            <person name="Wespe N."/>
            <person name="Knight-Connoni V."/>
        </authorList>
    </citation>
    <scope>NUCLEOTIDE SEQUENCE [LARGE SCALE GENOMIC DNA]</scope>
    <source>
        <strain evidence="10 11">DSM 100049</strain>
    </source>
</reference>
<proteinExistence type="inferred from homology"/>
<evidence type="ECO:0000256" key="8">
    <source>
        <dbReference type="SAM" id="Phobius"/>
    </source>
</evidence>
<feature type="transmembrane region" description="Helical" evidence="8">
    <location>
        <begin position="240"/>
        <end position="264"/>
    </location>
</feature>
<sequence>MEYYVHTRYGPWHRLRVQVAGGLVAAFAPYLLRLAMIWGDPNLLVGANDGIAVLHLTFVLSLLCILAGSLIMRSMSRYPGVEGSASILPAFSAAFGVMLLVLVMGRIEYNRFVLAGSYGLVLLWFYLVHFKEQRRSLRIGIIPNAPIDPALSQIRRVEPVILDSPEANVGGIDAIAADLRVDMSPEWERRLADYALEGLQIFHIKHLIESLTGRIALEHLSETSYGTLSPSSVYLVVKQVFDWLAALIALIVLLPLLLILALIIRLDSKGPAIFKQRRIGYRGKPFVVYKFRTMTNSAPQTEQRVAAMTQDNDVRITRIGGVLRQTRIDELPQIFNVLKGQMSWIGPRPEAEVLSRWYEDNIPFYRYRHIVRPGITGWAQVNQGHVAELEDVTSKLHYDFYYIKNFSPWIDMLIVVRTAWTMLTGFGAR</sequence>
<keyword evidence="11" id="KW-1185">Reference proteome</keyword>
<evidence type="ECO:0000256" key="5">
    <source>
        <dbReference type="ARBA" id="ARBA00022989"/>
    </source>
</evidence>
<dbReference type="GO" id="GO:0016020">
    <property type="term" value="C:membrane"/>
    <property type="evidence" value="ECO:0007669"/>
    <property type="project" value="UniProtKB-SubCell"/>
</dbReference>
<evidence type="ECO:0000256" key="7">
    <source>
        <dbReference type="ARBA" id="ARBA00023169"/>
    </source>
</evidence>
<dbReference type="PANTHER" id="PTHR30576:SF0">
    <property type="entry name" value="UNDECAPRENYL-PHOSPHATE N-ACETYLGALACTOSAMINYL 1-PHOSPHATE TRANSFERASE-RELATED"/>
    <property type="match status" value="1"/>
</dbReference>
<dbReference type="GO" id="GO:0000271">
    <property type="term" value="P:polysaccharide biosynthetic process"/>
    <property type="evidence" value="ECO:0007669"/>
    <property type="project" value="UniProtKB-KW"/>
</dbReference>
<keyword evidence="4 8" id="KW-0812">Transmembrane</keyword>
<comment type="similarity">
    <text evidence="2">Belongs to the bacterial sugar transferase family.</text>
</comment>
<evidence type="ECO:0000256" key="1">
    <source>
        <dbReference type="ARBA" id="ARBA00004141"/>
    </source>
</evidence>
<dbReference type="NCBIfam" id="TIGR03025">
    <property type="entry name" value="EPS_sugtrans"/>
    <property type="match status" value="1"/>
</dbReference>
<feature type="domain" description="Bacterial sugar transferase" evidence="9">
    <location>
        <begin position="238"/>
        <end position="423"/>
    </location>
</feature>
<evidence type="ECO:0000256" key="2">
    <source>
        <dbReference type="ARBA" id="ARBA00006464"/>
    </source>
</evidence>
<gene>
    <name evidence="10" type="ORF">HP438_02530</name>
</gene>
<name>A0A7Y6B3B4_9SPHN</name>
<dbReference type="InterPro" id="IPR017475">
    <property type="entry name" value="EPS_sugar_tfrase"/>
</dbReference>
<evidence type="ECO:0000256" key="3">
    <source>
        <dbReference type="ARBA" id="ARBA00022679"/>
    </source>
</evidence>
<dbReference type="EMBL" id="JABMCH010000049">
    <property type="protein sequence ID" value="NUU45853.1"/>
    <property type="molecule type" value="Genomic_DNA"/>
</dbReference>
<feature type="transmembrane region" description="Helical" evidence="8">
    <location>
        <begin position="84"/>
        <end position="103"/>
    </location>
</feature>
<evidence type="ECO:0000313" key="10">
    <source>
        <dbReference type="EMBL" id="NUU45853.1"/>
    </source>
</evidence>
<protein>
    <submittedName>
        <fullName evidence="10">Exopolysaccharide biosynthesis polyprenyl glycosylphosphotransferase</fullName>
    </submittedName>
</protein>